<evidence type="ECO:0008006" key="4">
    <source>
        <dbReference type="Google" id="ProtNLM"/>
    </source>
</evidence>
<reference evidence="2 3" key="1">
    <citation type="submission" date="2019-09" db="EMBL/GenBank/DDBJ databases">
        <authorList>
            <person name="Chandra G."/>
            <person name="Truman W A."/>
        </authorList>
    </citation>
    <scope>NUCLEOTIDE SEQUENCE [LARGE SCALE GENOMIC DNA]</scope>
    <source>
        <strain evidence="2">PS880</strain>
    </source>
</reference>
<gene>
    <name evidence="2" type="ORF">PS880_05481</name>
</gene>
<evidence type="ECO:0000256" key="1">
    <source>
        <dbReference type="SAM" id="Coils"/>
    </source>
</evidence>
<accession>A0A5E7PU27</accession>
<proteinExistence type="predicted"/>
<dbReference type="EMBL" id="CABVIH010000034">
    <property type="protein sequence ID" value="VVP53074.1"/>
    <property type="molecule type" value="Genomic_DNA"/>
</dbReference>
<dbReference type="RefSeq" id="WP_150782246.1">
    <property type="nucleotide sequence ID" value="NZ_CABVIH010000034.1"/>
</dbReference>
<dbReference type="OrthoDB" id="7030741at2"/>
<name>A0A5E7PU27_PSEFL</name>
<organism evidence="2 3">
    <name type="scientific">Pseudomonas fluorescens</name>
    <dbReference type="NCBI Taxonomy" id="294"/>
    <lineage>
        <taxon>Bacteria</taxon>
        <taxon>Pseudomonadati</taxon>
        <taxon>Pseudomonadota</taxon>
        <taxon>Gammaproteobacteria</taxon>
        <taxon>Pseudomonadales</taxon>
        <taxon>Pseudomonadaceae</taxon>
        <taxon>Pseudomonas</taxon>
    </lineage>
</organism>
<keyword evidence="1" id="KW-0175">Coiled coil</keyword>
<feature type="coiled-coil region" evidence="1">
    <location>
        <begin position="98"/>
        <end position="197"/>
    </location>
</feature>
<dbReference type="AlphaFoldDB" id="A0A5E7PU27"/>
<dbReference type="Proteomes" id="UP000375525">
    <property type="component" value="Unassembled WGS sequence"/>
</dbReference>
<evidence type="ECO:0000313" key="2">
    <source>
        <dbReference type="EMBL" id="VVP53074.1"/>
    </source>
</evidence>
<evidence type="ECO:0000313" key="3">
    <source>
        <dbReference type="Proteomes" id="UP000375525"/>
    </source>
</evidence>
<protein>
    <recommendedName>
        <fullName evidence="4">Chromosome segregation protein SMC</fullName>
    </recommendedName>
</protein>
<sequence length="280" mass="31661">MNDIQQLKDDRAQLLIKKEGIQQELPSFEIALESADTINQGRQSDVRHEISSRKIKIDSIDLHIFLLDKKLSRLETLANRENLMEGYITDMANWMADELELNEKRQSLSTRLEEVRQQTQEEMTSARQAETEAATAYAQAVAWGDVEGEKAASTAAQKAAKNLTAAAEQHRRQLLIITALEQELASVDWHIAEAQAEHKKTEAAALRLAHTTLQEEWNEAAQALLDVGGKLYAAARLIDRDPVSLMKLDIPEQGENFGSWRWGDLADRSRQHRTRDLLSI</sequence>